<evidence type="ECO:0000256" key="1">
    <source>
        <dbReference type="ARBA" id="ARBA00010211"/>
    </source>
</evidence>
<proteinExistence type="inferred from homology"/>
<dbReference type="InterPro" id="IPR036663">
    <property type="entry name" value="Fumarylacetoacetase_C_sf"/>
</dbReference>
<sequence>MRIANLAGRLALLTGDTGDTGNGSDGSGAGGAVDVSAGGFDTDPRAVFAQWDALLRWSADVDPATAVPYKESDLRAPVPEPRQIFAVALNYRPHTAEAGYEEPAEPLVFTKFPSCLTGPYGTIDLPPGHVDWELEMVAVIGRDAHRVPEEDGWDPVVALTVGQDLSERIVQLAGRPAQFSLGKSFPGFGPVGPALVGVDELADRDDLELTCELNGERVQHDRTSNMIFPVPRLVAHLSAICPLRPGDLIFTGTPAGVGNRRTPQRFIAPDDTLVSRIGGLGEMRHTFRSAR</sequence>
<dbReference type="SUPFAM" id="SSF56529">
    <property type="entry name" value="FAH"/>
    <property type="match status" value="1"/>
</dbReference>
<evidence type="ECO:0000259" key="3">
    <source>
        <dbReference type="Pfam" id="PF01557"/>
    </source>
</evidence>
<dbReference type="PANTHER" id="PTHR42796:SF4">
    <property type="entry name" value="FUMARYLACETOACETATE HYDROLASE DOMAIN-CONTAINING PROTEIN 2A"/>
    <property type="match status" value="1"/>
</dbReference>
<feature type="domain" description="Fumarylacetoacetase-like C-terminal" evidence="3">
    <location>
        <begin position="84"/>
        <end position="287"/>
    </location>
</feature>
<name>A0A940Y0V9_9ACTN</name>
<comment type="similarity">
    <text evidence="1">Belongs to the FAH family.</text>
</comment>
<gene>
    <name evidence="4" type="ORF">J8N05_23880</name>
</gene>
<keyword evidence="5" id="KW-1185">Reference proteome</keyword>
<dbReference type="RefSeq" id="WP_210885782.1">
    <property type="nucleotide sequence ID" value="NZ_JAGPYQ010000001.1"/>
</dbReference>
<keyword evidence="2" id="KW-0479">Metal-binding</keyword>
<comment type="caution">
    <text evidence="4">The sequence shown here is derived from an EMBL/GenBank/DDBJ whole genome shotgun (WGS) entry which is preliminary data.</text>
</comment>
<evidence type="ECO:0000313" key="4">
    <source>
        <dbReference type="EMBL" id="MBQ0851212.1"/>
    </source>
</evidence>
<dbReference type="InterPro" id="IPR051121">
    <property type="entry name" value="FAH"/>
</dbReference>
<dbReference type="Gene3D" id="3.90.850.10">
    <property type="entry name" value="Fumarylacetoacetase-like, C-terminal domain"/>
    <property type="match status" value="1"/>
</dbReference>
<organism evidence="4 5">
    <name type="scientific">Streptomyces liliiviolaceus</name>
    <dbReference type="NCBI Taxonomy" id="2823109"/>
    <lineage>
        <taxon>Bacteria</taxon>
        <taxon>Bacillati</taxon>
        <taxon>Actinomycetota</taxon>
        <taxon>Actinomycetes</taxon>
        <taxon>Kitasatosporales</taxon>
        <taxon>Streptomycetaceae</taxon>
        <taxon>Streptomyces</taxon>
    </lineage>
</organism>
<dbReference type="PANTHER" id="PTHR42796">
    <property type="entry name" value="FUMARYLACETOACETATE HYDROLASE DOMAIN-CONTAINING PROTEIN 2A-RELATED"/>
    <property type="match status" value="1"/>
</dbReference>
<dbReference type="GO" id="GO:0016787">
    <property type="term" value="F:hydrolase activity"/>
    <property type="evidence" value="ECO:0007669"/>
    <property type="project" value="UniProtKB-KW"/>
</dbReference>
<accession>A0A940Y0V9</accession>
<dbReference type="AlphaFoldDB" id="A0A940Y0V9"/>
<dbReference type="GO" id="GO:0044281">
    <property type="term" value="P:small molecule metabolic process"/>
    <property type="evidence" value="ECO:0007669"/>
    <property type="project" value="UniProtKB-ARBA"/>
</dbReference>
<evidence type="ECO:0000313" key="5">
    <source>
        <dbReference type="Proteomes" id="UP000677413"/>
    </source>
</evidence>
<reference evidence="4 5" key="1">
    <citation type="submission" date="2021-04" db="EMBL/GenBank/DDBJ databases">
        <authorList>
            <person name="Tang X."/>
            <person name="Zhou X."/>
            <person name="Chen X."/>
            <person name="Cernava T."/>
            <person name="Zhang C."/>
        </authorList>
    </citation>
    <scope>NUCLEOTIDE SEQUENCE [LARGE SCALE GENOMIC DNA]</scope>
    <source>
        <strain evidence="4 5">BH-SS-21</strain>
    </source>
</reference>
<dbReference type="GO" id="GO:0046872">
    <property type="term" value="F:metal ion binding"/>
    <property type="evidence" value="ECO:0007669"/>
    <property type="project" value="UniProtKB-KW"/>
</dbReference>
<protein>
    <submittedName>
        <fullName evidence="4">Fumarylacetoacetate hydrolase family protein</fullName>
    </submittedName>
</protein>
<dbReference type="InterPro" id="IPR011234">
    <property type="entry name" value="Fumarylacetoacetase-like_C"/>
</dbReference>
<evidence type="ECO:0000256" key="2">
    <source>
        <dbReference type="ARBA" id="ARBA00022723"/>
    </source>
</evidence>
<dbReference type="Proteomes" id="UP000677413">
    <property type="component" value="Unassembled WGS sequence"/>
</dbReference>
<dbReference type="Pfam" id="PF01557">
    <property type="entry name" value="FAA_hydrolase"/>
    <property type="match status" value="1"/>
</dbReference>
<keyword evidence="4" id="KW-0378">Hydrolase</keyword>
<dbReference type="EMBL" id="JAGPYQ010000001">
    <property type="protein sequence ID" value="MBQ0851212.1"/>
    <property type="molecule type" value="Genomic_DNA"/>
</dbReference>